<dbReference type="EC" id="3.1.3.25" evidence="6"/>
<comment type="catalytic activity">
    <reaction evidence="1">
        <text>a myo-inositol phosphate + H2O = myo-inositol + phosphate</text>
        <dbReference type="Rhea" id="RHEA:24056"/>
        <dbReference type="ChEBI" id="CHEBI:15377"/>
        <dbReference type="ChEBI" id="CHEBI:17268"/>
        <dbReference type="ChEBI" id="CHEBI:43474"/>
        <dbReference type="ChEBI" id="CHEBI:84139"/>
        <dbReference type="EC" id="3.1.3.25"/>
    </reaction>
</comment>
<organism evidence="17 18">
    <name type="scientific">Phaedon cochleariae</name>
    <name type="common">Mustard beetle</name>
    <dbReference type="NCBI Taxonomy" id="80249"/>
    <lineage>
        <taxon>Eukaryota</taxon>
        <taxon>Metazoa</taxon>
        <taxon>Ecdysozoa</taxon>
        <taxon>Arthropoda</taxon>
        <taxon>Hexapoda</taxon>
        <taxon>Insecta</taxon>
        <taxon>Pterygota</taxon>
        <taxon>Neoptera</taxon>
        <taxon>Endopterygota</taxon>
        <taxon>Coleoptera</taxon>
        <taxon>Polyphaga</taxon>
        <taxon>Cucujiformia</taxon>
        <taxon>Chrysomeloidea</taxon>
        <taxon>Chrysomelidae</taxon>
        <taxon>Chrysomelinae</taxon>
        <taxon>Chrysomelini</taxon>
        <taxon>Phaedon</taxon>
    </lineage>
</organism>
<dbReference type="InterPro" id="IPR020550">
    <property type="entry name" value="Inositol_monophosphatase_CS"/>
</dbReference>
<keyword evidence="8 15" id="KW-0479">Metal-binding</keyword>
<dbReference type="InterPro" id="IPR050725">
    <property type="entry name" value="CysQ/Inositol_MonoPase"/>
</dbReference>
<dbReference type="GO" id="GO:0046872">
    <property type="term" value="F:metal ion binding"/>
    <property type="evidence" value="ECO:0007669"/>
    <property type="project" value="UniProtKB-KW"/>
</dbReference>
<name>A0A9P0DT21_PHACE</name>
<feature type="binding site" evidence="15">
    <location>
        <position position="151"/>
    </location>
    <ligand>
        <name>Mg(2+)</name>
        <dbReference type="ChEBI" id="CHEBI:18420"/>
        <label>1</label>
        <note>catalytic</note>
    </ligand>
</feature>
<gene>
    <name evidence="17" type="ORF">PHAECO_LOCUS11873</name>
</gene>
<dbReference type="InterPro" id="IPR000760">
    <property type="entry name" value="Inositol_monophosphatase-like"/>
</dbReference>
<dbReference type="FunFam" id="3.30.540.10:FF:000012">
    <property type="entry name" value="Blast:Putative inositol monophosphatase 3"/>
    <property type="match status" value="1"/>
</dbReference>
<dbReference type="OrthoDB" id="74460at2759"/>
<evidence type="ECO:0000256" key="2">
    <source>
        <dbReference type="ARBA" id="ARBA00001946"/>
    </source>
</evidence>
<comment type="pathway">
    <text evidence="4">Polyol metabolism; myo-inositol biosynthesis; myo-inositol from D-glucose 6-phosphate: step 2/2.</text>
</comment>
<evidence type="ECO:0000313" key="17">
    <source>
        <dbReference type="EMBL" id="CAH1179562.1"/>
    </source>
</evidence>
<evidence type="ECO:0000256" key="12">
    <source>
        <dbReference type="ARBA" id="ARBA00023136"/>
    </source>
</evidence>
<evidence type="ECO:0000256" key="7">
    <source>
        <dbReference type="ARBA" id="ARBA00022692"/>
    </source>
</evidence>
<dbReference type="GO" id="GO:0046854">
    <property type="term" value="P:phosphatidylinositol phosphate biosynthetic process"/>
    <property type="evidence" value="ECO:0007669"/>
    <property type="project" value="InterPro"/>
</dbReference>
<keyword evidence="9" id="KW-0378">Hydrolase</keyword>
<evidence type="ECO:0000256" key="13">
    <source>
        <dbReference type="ARBA" id="ARBA00042119"/>
    </source>
</evidence>
<feature type="binding site" evidence="15">
    <location>
        <position position="275"/>
    </location>
    <ligand>
        <name>Mg(2+)</name>
        <dbReference type="ChEBI" id="CHEBI:18420"/>
        <label>1</label>
        <note>catalytic</note>
    </ligand>
</feature>
<dbReference type="EMBL" id="OU896714">
    <property type="protein sequence ID" value="CAH1179562.1"/>
    <property type="molecule type" value="Genomic_DNA"/>
</dbReference>
<comment type="cofactor">
    <cofactor evidence="2 15">
        <name>Mg(2+)</name>
        <dbReference type="ChEBI" id="CHEBI:18420"/>
    </cofactor>
</comment>
<protein>
    <recommendedName>
        <fullName evidence="6">inositol-phosphate phosphatase</fullName>
        <ecNumber evidence="6">3.1.3.25</ecNumber>
    </recommendedName>
    <alternativeName>
        <fullName evidence="14">Inositol-1(or 4)-monophosphatase 3</fullName>
    </alternativeName>
    <alternativeName>
        <fullName evidence="13">Myo-inositol monophosphatase A3</fullName>
    </alternativeName>
</protein>
<comment type="similarity">
    <text evidence="5">Belongs to the inositol monophosphatase superfamily.</text>
</comment>
<dbReference type="Gene3D" id="3.30.540.10">
    <property type="entry name" value="Fructose-1,6-Bisphosphatase, subunit A, domain 1"/>
    <property type="match status" value="1"/>
</dbReference>
<keyword evidence="10 15" id="KW-0460">Magnesium</keyword>
<evidence type="ECO:0000256" key="14">
    <source>
        <dbReference type="ARBA" id="ARBA00042949"/>
    </source>
</evidence>
<dbReference type="Proteomes" id="UP001153737">
    <property type="component" value="Chromosome 8"/>
</dbReference>
<dbReference type="Pfam" id="PF00459">
    <property type="entry name" value="Inositol_P"/>
    <property type="match status" value="1"/>
</dbReference>
<evidence type="ECO:0000256" key="5">
    <source>
        <dbReference type="ARBA" id="ARBA00009759"/>
    </source>
</evidence>
<keyword evidence="12 16" id="KW-0472">Membrane</keyword>
<dbReference type="PROSITE" id="PS00630">
    <property type="entry name" value="IMP_2"/>
    <property type="match status" value="1"/>
</dbReference>
<feature type="binding site" evidence="15">
    <location>
        <position position="113"/>
    </location>
    <ligand>
        <name>Mg(2+)</name>
        <dbReference type="ChEBI" id="CHEBI:18420"/>
        <label>1</label>
        <note>catalytic</note>
    </ligand>
</feature>
<dbReference type="PRINTS" id="PR00377">
    <property type="entry name" value="IMPHPHTASES"/>
</dbReference>
<dbReference type="PANTHER" id="PTHR43028">
    <property type="entry name" value="3'(2'),5'-BISPHOSPHATE NUCLEOTIDASE 1"/>
    <property type="match status" value="1"/>
</dbReference>
<evidence type="ECO:0000256" key="1">
    <source>
        <dbReference type="ARBA" id="ARBA00001033"/>
    </source>
</evidence>
<evidence type="ECO:0000256" key="15">
    <source>
        <dbReference type="PIRSR" id="PIRSR600760-2"/>
    </source>
</evidence>
<evidence type="ECO:0000256" key="8">
    <source>
        <dbReference type="ARBA" id="ARBA00022723"/>
    </source>
</evidence>
<dbReference type="PANTHER" id="PTHR43028:SF4">
    <property type="entry name" value="INOSITOL MONOPHOSPHATASE 3"/>
    <property type="match status" value="1"/>
</dbReference>
<evidence type="ECO:0000256" key="9">
    <source>
        <dbReference type="ARBA" id="ARBA00022801"/>
    </source>
</evidence>
<comment type="subcellular location">
    <subcellularLocation>
        <location evidence="3">Membrane</location>
        <topology evidence="3">Single-pass membrane protein</topology>
    </subcellularLocation>
</comment>
<proteinExistence type="inferred from homology"/>
<keyword evidence="18" id="KW-1185">Reference proteome</keyword>
<feature type="transmembrane region" description="Helical" evidence="16">
    <location>
        <begin position="12"/>
        <end position="31"/>
    </location>
</feature>
<dbReference type="GO" id="GO:0052834">
    <property type="term" value="F:inositol monophosphate phosphatase activity"/>
    <property type="evidence" value="ECO:0007669"/>
    <property type="project" value="UniProtKB-EC"/>
</dbReference>
<feature type="binding site" evidence="15">
    <location>
        <position position="154"/>
    </location>
    <ligand>
        <name>Mg(2+)</name>
        <dbReference type="ChEBI" id="CHEBI:18420"/>
        <label>1</label>
        <note>catalytic</note>
    </ligand>
</feature>
<reference evidence="17" key="1">
    <citation type="submission" date="2022-01" db="EMBL/GenBank/DDBJ databases">
        <authorList>
            <person name="King R."/>
        </authorList>
    </citation>
    <scope>NUCLEOTIDE SEQUENCE</scope>
</reference>
<feature type="binding site" evidence="15">
    <location>
        <position position="153"/>
    </location>
    <ligand>
        <name>Mg(2+)</name>
        <dbReference type="ChEBI" id="CHEBI:18420"/>
        <label>1</label>
        <note>catalytic</note>
    </ligand>
</feature>
<dbReference type="Gene3D" id="3.40.190.80">
    <property type="match status" value="1"/>
</dbReference>
<dbReference type="AlphaFoldDB" id="A0A9P0DT21"/>
<dbReference type="GO" id="GO:0012505">
    <property type="term" value="C:endomembrane system"/>
    <property type="evidence" value="ECO:0007669"/>
    <property type="project" value="TreeGrafter"/>
</dbReference>
<reference evidence="17" key="2">
    <citation type="submission" date="2022-10" db="EMBL/GenBank/DDBJ databases">
        <authorList>
            <consortium name="ENA_rothamsted_submissions"/>
            <consortium name="culmorum"/>
            <person name="King R."/>
        </authorList>
    </citation>
    <scope>NUCLEOTIDE SEQUENCE</scope>
</reference>
<dbReference type="SUPFAM" id="SSF56655">
    <property type="entry name" value="Carbohydrate phosphatase"/>
    <property type="match status" value="1"/>
</dbReference>
<sequence length="326" mass="36217">MHLGRTIHLNRSGVCVLGTIILIFVMYSISFRAQAVEKETRKLNLHEILQVAIRAAENGGKMVVQSKDNLDVRSKGLTKEGLIDSITNADVASHCAMMQTISHFYPTLTIISEEATTVCGNQSISYSAKVSIPRNIPDEFVPEEDLTVWIDPLDATFEYTEKLYEYVSTMVCVAVKGRPIIGIIHKPFDKTTSWAWVGKIRSIDLELAMNKNTFESDFKVIVSRSHKGDIEKVLKENIPEPIKIVTAAGAGFKSLEVATGKVDAYLHVTMIKKWDICAGNAIINSVGGKMTTKHNKDIDYSDKMHVENHDGLIATIRNHGKFLGKI</sequence>
<evidence type="ECO:0000256" key="4">
    <source>
        <dbReference type="ARBA" id="ARBA00005152"/>
    </source>
</evidence>
<evidence type="ECO:0000256" key="16">
    <source>
        <dbReference type="SAM" id="Phobius"/>
    </source>
</evidence>
<accession>A0A9P0DT21</accession>
<evidence type="ECO:0000256" key="6">
    <source>
        <dbReference type="ARBA" id="ARBA00013106"/>
    </source>
</evidence>
<keyword evidence="7 16" id="KW-0812">Transmembrane</keyword>
<evidence type="ECO:0000256" key="10">
    <source>
        <dbReference type="ARBA" id="ARBA00022842"/>
    </source>
</evidence>
<evidence type="ECO:0000256" key="3">
    <source>
        <dbReference type="ARBA" id="ARBA00004167"/>
    </source>
</evidence>
<keyword evidence="11 16" id="KW-1133">Transmembrane helix</keyword>
<evidence type="ECO:0000313" key="18">
    <source>
        <dbReference type="Proteomes" id="UP001153737"/>
    </source>
</evidence>
<dbReference type="GO" id="GO:0016020">
    <property type="term" value="C:membrane"/>
    <property type="evidence" value="ECO:0007669"/>
    <property type="project" value="UniProtKB-SubCell"/>
</dbReference>
<dbReference type="GO" id="GO:0008254">
    <property type="term" value="F:3'-nucleotidase activity"/>
    <property type="evidence" value="ECO:0007669"/>
    <property type="project" value="TreeGrafter"/>
</dbReference>
<evidence type="ECO:0000256" key="11">
    <source>
        <dbReference type="ARBA" id="ARBA00022989"/>
    </source>
</evidence>
<dbReference type="GO" id="GO:0005737">
    <property type="term" value="C:cytoplasm"/>
    <property type="evidence" value="ECO:0007669"/>
    <property type="project" value="UniProtKB-ARBA"/>
</dbReference>